<feature type="compositionally biased region" description="Polar residues" evidence="5">
    <location>
        <begin position="25"/>
        <end position="39"/>
    </location>
</feature>
<keyword evidence="7" id="KW-1185">Reference proteome</keyword>
<dbReference type="Pfam" id="PF00328">
    <property type="entry name" value="His_Phos_2"/>
    <property type="match status" value="1"/>
</dbReference>
<evidence type="ECO:0000256" key="2">
    <source>
        <dbReference type="ARBA" id="ARBA00022729"/>
    </source>
</evidence>
<evidence type="ECO:0000256" key="5">
    <source>
        <dbReference type="SAM" id="MobiDB-lite"/>
    </source>
</evidence>
<dbReference type="OrthoDB" id="6509975at2759"/>
<organism evidence="6 7">
    <name type="scientific">Parnassius apollo</name>
    <name type="common">Apollo butterfly</name>
    <name type="synonym">Papilio apollo</name>
    <dbReference type="NCBI Taxonomy" id="110799"/>
    <lineage>
        <taxon>Eukaryota</taxon>
        <taxon>Metazoa</taxon>
        <taxon>Ecdysozoa</taxon>
        <taxon>Arthropoda</taxon>
        <taxon>Hexapoda</taxon>
        <taxon>Insecta</taxon>
        <taxon>Pterygota</taxon>
        <taxon>Neoptera</taxon>
        <taxon>Endopterygota</taxon>
        <taxon>Lepidoptera</taxon>
        <taxon>Glossata</taxon>
        <taxon>Ditrysia</taxon>
        <taxon>Papilionoidea</taxon>
        <taxon>Papilionidae</taxon>
        <taxon>Parnassiinae</taxon>
        <taxon>Parnassini</taxon>
        <taxon>Parnassius</taxon>
        <taxon>Parnassius</taxon>
    </lineage>
</organism>
<dbReference type="InterPro" id="IPR000560">
    <property type="entry name" value="His_Pase_clade-2"/>
</dbReference>
<dbReference type="AlphaFoldDB" id="A0A8S3XY85"/>
<feature type="region of interest" description="Disordered" evidence="5">
    <location>
        <begin position="70"/>
        <end position="92"/>
    </location>
</feature>
<dbReference type="PANTHER" id="PTHR20963">
    <property type="entry name" value="MULTIPLE INOSITOL POLYPHOSPHATE PHOSPHATASE-RELATED"/>
    <property type="match status" value="1"/>
</dbReference>
<keyword evidence="4" id="KW-0472">Membrane</keyword>
<gene>
    <name evidence="6" type="ORF">PAPOLLO_LOCUS21317</name>
</gene>
<dbReference type="GO" id="GO:0016020">
    <property type="term" value="C:membrane"/>
    <property type="evidence" value="ECO:0007669"/>
    <property type="project" value="UniProtKB-SubCell"/>
</dbReference>
<reference evidence="6" key="1">
    <citation type="submission" date="2021-04" db="EMBL/GenBank/DDBJ databases">
        <authorList>
            <person name="Tunstrom K."/>
        </authorList>
    </citation>
    <scope>NUCLEOTIDE SEQUENCE</scope>
</reference>
<sequence length="542" mass="61618">MMNGNGSPGTGSLPPTFPKIAGAENSISHRNRSTTSNTGHLKLLKPTSQGRQQIAAANLQHKARAAANAAPAVGTAAGSQHFTPPAVNQADDVSPDIDKIVRKKKTMIIRMLFLAVVAWASTEKSCYWNAFCPYPMYSSKTPYDTVRGDIRDYPSPEGCQAISVWSLHRHGNRNPSSRVTADIKAVARLKDKIIQSFESGRSQMCSQDIEEFKKWKWNETLEESQSFLTGTGYEELFDIGKRLRKKYPHLLQGSDDKYYFRSTNEQRNVVSGMAFVHGLAEGTDLNLTVDGPWERDDIIRPYQNCDRYQVEVKGGQKLEDELDAYFRIVEFQMVKNNVQKRLGIDTQLSPKGVYSLYEICRFYRSWTPTKQSPWCSVFSHQDLVVLEYRDYVRHYHLNGYGSWVNVHLGGPVVKDLYENFEAAVNGSGRNVVSYFTHDTVMEMTFCALGLFKDDAPIRASERNPDRLWKTRFIASFSSNLIAVLNSCQESGSQTYRVQFFINERETELCPITGCTWKQFQDNFHRFTKTNLDYCSINNTAVF</sequence>
<name>A0A8S3XY85_PARAO</name>
<evidence type="ECO:0000256" key="4">
    <source>
        <dbReference type="ARBA" id="ARBA00023136"/>
    </source>
</evidence>
<protein>
    <submittedName>
        <fullName evidence="6">(apollo) hypothetical protein</fullName>
    </submittedName>
</protein>
<comment type="subcellular location">
    <subcellularLocation>
        <location evidence="1">Membrane</location>
    </subcellularLocation>
</comment>
<accession>A0A8S3XY85</accession>
<feature type="region of interest" description="Disordered" evidence="5">
    <location>
        <begin position="1"/>
        <end position="42"/>
    </location>
</feature>
<comment type="caution">
    <text evidence="6">The sequence shown here is derived from an EMBL/GenBank/DDBJ whole genome shotgun (WGS) entry which is preliminary data.</text>
</comment>
<dbReference type="Proteomes" id="UP000691718">
    <property type="component" value="Unassembled WGS sequence"/>
</dbReference>
<evidence type="ECO:0000256" key="1">
    <source>
        <dbReference type="ARBA" id="ARBA00004370"/>
    </source>
</evidence>
<keyword evidence="2" id="KW-0732">Signal</keyword>
<dbReference type="PANTHER" id="PTHR20963:SF8">
    <property type="entry name" value="MULTIPLE INOSITOL POLYPHOSPHATE PHOSPHATASE 1"/>
    <property type="match status" value="1"/>
</dbReference>
<dbReference type="CDD" id="cd07061">
    <property type="entry name" value="HP_HAP_like"/>
    <property type="match status" value="1"/>
</dbReference>
<evidence type="ECO:0000313" key="6">
    <source>
        <dbReference type="EMBL" id="CAG5038271.1"/>
    </source>
</evidence>
<evidence type="ECO:0000256" key="3">
    <source>
        <dbReference type="ARBA" id="ARBA00022801"/>
    </source>
</evidence>
<evidence type="ECO:0000313" key="7">
    <source>
        <dbReference type="Proteomes" id="UP000691718"/>
    </source>
</evidence>
<dbReference type="GO" id="GO:0052745">
    <property type="term" value="F:inositol phosphate phosphatase activity"/>
    <property type="evidence" value="ECO:0007669"/>
    <property type="project" value="TreeGrafter"/>
</dbReference>
<dbReference type="EMBL" id="CAJQZP010001306">
    <property type="protein sequence ID" value="CAG5038271.1"/>
    <property type="molecule type" value="Genomic_DNA"/>
</dbReference>
<keyword evidence="3" id="KW-0378">Hydrolase</keyword>
<proteinExistence type="predicted"/>
<dbReference type="GO" id="GO:0003993">
    <property type="term" value="F:acid phosphatase activity"/>
    <property type="evidence" value="ECO:0007669"/>
    <property type="project" value="TreeGrafter"/>
</dbReference>